<organism evidence="8 9">
    <name type="scientific">Butyricicoccus pullicaecorum</name>
    <dbReference type="NCBI Taxonomy" id="501571"/>
    <lineage>
        <taxon>Bacteria</taxon>
        <taxon>Bacillati</taxon>
        <taxon>Bacillota</taxon>
        <taxon>Clostridia</taxon>
        <taxon>Eubacteriales</taxon>
        <taxon>Butyricicoccaceae</taxon>
        <taxon>Butyricicoccus</taxon>
    </lineage>
</organism>
<name>A0A1Y4LTG4_9FIRM</name>
<evidence type="ECO:0000256" key="4">
    <source>
        <dbReference type="ARBA" id="ARBA00022989"/>
    </source>
</evidence>
<keyword evidence="2" id="KW-1003">Cell membrane</keyword>
<gene>
    <name evidence="8" type="ORF">B5F15_03700</name>
</gene>
<dbReference type="InterPro" id="IPR052027">
    <property type="entry name" value="PspC"/>
</dbReference>
<dbReference type="GO" id="GO:0005886">
    <property type="term" value="C:plasma membrane"/>
    <property type="evidence" value="ECO:0007669"/>
    <property type="project" value="UniProtKB-SubCell"/>
</dbReference>
<proteinExistence type="predicted"/>
<evidence type="ECO:0000313" key="8">
    <source>
        <dbReference type="EMBL" id="OUP59926.1"/>
    </source>
</evidence>
<keyword evidence="5 6" id="KW-0472">Membrane</keyword>
<evidence type="ECO:0000259" key="7">
    <source>
        <dbReference type="Pfam" id="PF04024"/>
    </source>
</evidence>
<dbReference type="Pfam" id="PF04024">
    <property type="entry name" value="PspC"/>
    <property type="match status" value="1"/>
</dbReference>
<comment type="caution">
    <text evidence="8">The sequence shown here is derived from an EMBL/GenBank/DDBJ whole genome shotgun (WGS) entry which is preliminary data.</text>
</comment>
<dbReference type="PANTHER" id="PTHR33885">
    <property type="entry name" value="PHAGE SHOCK PROTEIN C"/>
    <property type="match status" value="1"/>
</dbReference>
<keyword evidence="4 6" id="KW-1133">Transmembrane helix</keyword>
<evidence type="ECO:0000313" key="9">
    <source>
        <dbReference type="Proteomes" id="UP000195326"/>
    </source>
</evidence>
<dbReference type="STRING" id="501571.GCA_900143195_01703"/>
<feature type="transmembrane region" description="Helical" evidence="6">
    <location>
        <begin position="41"/>
        <end position="64"/>
    </location>
</feature>
<keyword evidence="3 6" id="KW-0812">Transmembrane</keyword>
<comment type="subcellular location">
    <subcellularLocation>
        <location evidence="1">Cell membrane</location>
        <topology evidence="1">Single-pass membrane protein</topology>
    </subcellularLocation>
</comment>
<evidence type="ECO:0000256" key="2">
    <source>
        <dbReference type="ARBA" id="ARBA00022475"/>
    </source>
</evidence>
<dbReference type="RefSeq" id="WP_087414399.1">
    <property type="nucleotide sequence ID" value="NZ_NFKL01000004.1"/>
</dbReference>
<dbReference type="Proteomes" id="UP000195326">
    <property type="component" value="Unassembled WGS sequence"/>
</dbReference>
<sequence>MNDNKNNTPKRLYRSAVDRKICGVCGGLADYFGLDSTLVRLAFVALAVLGFSTGIILYILAAVVMPDEP</sequence>
<protein>
    <submittedName>
        <fullName evidence="8">PspC family transcriptional regulator</fullName>
    </submittedName>
</protein>
<evidence type="ECO:0000256" key="3">
    <source>
        <dbReference type="ARBA" id="ARBA00022692"/>
    </source>
</evidence>
<dbReference type="EMBL" id="NFKL01000004">
    <property type="protein sequence ID" value="OUP59926.1"/>
    <property type="molecule type" value="Genomic_DNA"/>
</dbReference>
<dbReference type="AlphaFoldDB" id="A0A1Y4LTG4"/>
<evidence type="ECO:0000256" key="5">
    <source>
        <dbReference type="ARBA" id="ARBA00023136"/>
    </source>
</evidence>
<dbReference type="InterPro" id="IPR007168">
    <property type="entry name" value="Phageshock_PspC_N"/>
</dbReference>
<evidence type="ECO:0000256" key="6">
    <source>
        <dbReference type="SAM" id="Phobius"/>
    </source>
</evidence>
<dbReference type="PANTHER" id="PTHR33885:SF3">
    <property type="entry name" value="PHAGE SHOCK PROTEIN C"/>
    <property type="match status" value="1"/>
</dbReference>
<evidence type="ECO:0000256" key="1">
    <source>
        <dbReference type="ARBA" id="ARBA00004162"/>
    </source>
</evidence>
<feature type="domain" description="Phage shock protein PspC N-terminal" evidence="7">
    <location>
        <begin position="10"/>
        <end position="68"/>
    </location>
</feature>
<reference evidence="9" key="1">
    <citation type="submission" date="2017-04" db="EMBL/GenBank/DDBJ databases">
        <title>Function of individual gut microbiota members based on whole genome sequencing of pure cultures obtained from chicken caecum.</title>
        <authorList>
            <person name="Medvecky M."/>
            <person name="Cejkova D."/>
            <person name="Polansky O."/>
            <person name="Karasova D."/>
            <person name="Kubasova T."/>
            <person name="Cizek A."/>
            <person name="Rychlik I."/>
        </authorList>
    </citation>
    <scope>NUCLEOTIDE SEQUENCE [LARGE SCALE GENOMIC DNA]</scope>
    <source>
        <strain evidence="9">An179</strain>
    </source>
</reference>
<accession>A0A1Y4LTG4</accession>